<comment type="caution">
    <text evidence="2">The sequence shown here is derived from an EMBL/GenBank/DDBJ whole genome shotgun (WGS) entry which is preliminary data.</text>
</comment>
<dbReference type="OrthoDB" id="1490972at2"/>
<sequence>MLRFLLLLFAFATVYGTRARAQITHGTIDYREHREFPVWDGMSIDQQKRMEEMKAEGAFDQTGRLTFNQDAFSYQQLEKDNPTEGRRGWWGSRTENPDVYYTSLLDSTVTDKRQIMDRSFIMQDRWLVPEWEIPANQRANMAYTLPSKVAYAISPEGDTLTAYFTESIPLGIGPRGYGGLPGAIVYLKVENEGVFTEYTMQTMQPNPTDLVLKKPEDGDIITREKFQEVAEKRREVMERRRRGWERRY</sequence>
<dbReference type="RefSeq" id="WP_136456456.1">
    <property type="nucleotide sequence ID" value="NZ_SRSF01000001.1"/>
</dbReference>
<evidence type="ECO:0000313" key="3">
    <source>
        <dbReference type="Proteomes" id="UP000308528"/>
    </source>
</evidence>
<accession>A0A4S4NP03</accession>
<dbReference type="InterPro" id="IPR005901">
    <property type="entry name" value="GLPGLI"/>
</dbReference>
<dbReference type="EMBL" id="SRSF01000001">
    <property type="protein sequence ID" value="THH41612.1"/>
    <property type="molecule type" value="Genomic_DNA"/>
</dbReference>
<evidence type="ECO:0000313" key="2">
    <source>
        <dbReference type="EMBL" id="THH41612.1"/>
    </source>
</evidence>
<name>A0A4S4NP03_9BACT</name>
<reference evidence="2 3" key="1">
    <citation type="submission" date="2019-04" db="EMBL/GenBank/DDBJ databases">
        <title>Lewinella litorea sp. nov., isolated from a marine sand.</title>
        <authorList>
            <person name="Yoon J.-H."/>
        </authorList>
    </citation>
    <scope>NUCLEOTIDE SEQUENCE [LARGE SCALE GENOMIC DNA]</scope>
    <source>
        <strain evidence="2 3">HSMS-39</strain>
    </source>
</reference>
<feature type="signal peptide" evidence="1">
    <location>
        <begin position="1"/>
        <end position="21"/>
    </location>
</feature>
<dbReference type="Proteomes" id="UP000308528">
    <property type="component" value="Unassembled WGS sequence"/>
</dbReference>
<dbReference type="AlphaFoldDB" id="A0A4S4NP03"/>
<proteinExistence type="predicted"/>
<gene>
    <name evidence="2" type="ORF">E4021_03180</name>
</gene>
<keyword evidence="1" id="KW-0732">Signal</keyword>
<feature type="chain" id="PRO_5020685090" evidence="1">
    <location>
        <begin position="22"/>
        <end position="248"/>
    </location>
</feature>
<protein>
    <submittedName>
        <fullName evidence="2">GLPGLI family protein</fullName>
    </submittedName>
</protein>
<evidence type="ECO:0000256" key="1">
    <source>
        <dbReference type="SAM" id="SignalP"/>
    </source>
</evidence>
<keyword evidence="3" id="KW-1185">Reference proteome</keyword>
<organism evidence="2 3">
    <name type="scientific">Neolewinella litorea</name>
    <dbReference type="NCBI Taxonomy" id="2562452"/>
    <lineage>
        <taxon>Bacteria</taxon>
        <taxon>Pseudomonadati</taxon>
        <taxon>Bacteroidota</taxon>
        <taxon>Saprospiria</taxon>
        <taxon>Saprospirales</taxon>
        <taxon>Lewinellaceae</taxon>
        <taxon>Neolewinella</taxon>
    </lineage>
</organism>
<dbReference type="NCBIfam" id="TIGR01200">
    <property type="entry name" value="GLPGLI"/>
    <property type="match status" value="1"/>
</dbReference>